<dbReference type="PRINTS" id="PR00380">
    <property type="entry name" value="KINESINHEAVY"/>
</dbReference>
<evidence type="ECO:0000313" key="8">
    <source>
        <dbReference type="EMBL" id="CAI9978706.1"/>
    </source>
</evidence>
<dbReference type="GO" id="GO:0051231">
    <property type="term" value="P:spindle elongation"/>
    <property type="evidence" value="ECO:0007669"/>
    <property type="project" value="TreeGrafter"/>
</dbReference>
<accession>A0AA86RII9</accession>
<dbReference type="InterPro" id="IPR001752">
    <property type="entry name" value="Kinesin_motor_dom"/>
</dbReference>
<dbReference type="SMART" id="SM00129">
    <property type="entry name" value="KISc"/>
    <property type="match status" value="1"/>
</dbReference>
<dbReference type="Pfam" id="PF00225">
    <property type="entry name" value="Kinesin"/>
    <property type="match status" value="1"/>
</dbReference>
<keyword evidence="2" id="KW-0963">Cytoplasm</keyword>
<reference evidence="9 10" key="2">
    <citation type="submission" date="2024-07" db="EMBL/GenBank/DDBJ databases">
        <authorList>
            <person name="Akdeniz Z."/>
        </authorList>
    </citation>
    <scope>NUCLEOTIDE SEQUENCE [LARGE SCALE GENOMIC DNA]</scope>
</reference>
<dbReference type="Gene3D" id="3.40.850.10">
    <property type="entry name" value="Kinesin motor domain"/>
    <property type="match status" value="1"/>
</dbReference>
<reference evidence="8" key="1">
    <citation type="submission" date="2023-06" db="EMBL/GenBank/DDBJ databases">
        <authorList>
            <person name="Kurt Z."/>
        </authorList>
    </citation>
    <scope>NUCLEOTIDE SEQUENCE</scope>
</reference>
<dbReference type="GO" id="GO:0005524">
    <property type="term" value="F:ATP binding"/>
    <property type="evidence" value="ECO:0007669"/>
    <property type="project" value="UniProtKB-UniRule"/>
</dbReference>
<dbReference type="GO" id="GO:0008017">
    <property type="term" value="F:microtubule binding"/>
    <property type="evidence" value="ECO:0007669"/>
    <property type="project" value="InterPro"/>
</dbReference>
<keyword evidence="4 6" id="KW-0067">ATP-binding</keyword>
<evidence type="ECO:0000256" key="4">
    <source>
        <dbReference type="ARBA" id="ARBA00022840"/>
    </source>
</evidence>
<evidence type="ECO:0000256" key="5">
    <source>
        <dbReference type="ARBA" id="ARBA00023054"/>
    </source>
</evidence>
<keyword evidence="10" id="KW-1185">Reference proteome</keyword>
<dbReference type="GO" id="GO:0005875">
    <property type="term" value="C:microtubule associated complex"/>
    <property type="evidence" value="ECO:0007669"/>
    <property type="project" value="TreeGrafter"/>
</dbReference>
<comment type="caution">
    <text evidence="8">The sequence shown here is derived from an EMBL/GenBank/DDBJ whole genome shotgun (WGS) entry which is preliminary data.</text>
</comment>
<organism evidence="8">
    <name type="scientific">Hexamita inflata</name>
    <dbReference type="NCBI Taxonomy" id="28002"/>
    <lineage>
        <taxon>Eukaryota</taxon>
        <taxon>Metamonada</taxon>
        <taxon>Diplomonadida</taxon>
        <taxon>Hexamitidae</taxon>
        <taxon>Hexamitinae</taxon>
        <taxon>Hexamita</taxon>
    </lineage>
</organism>
<dbReference type="GO" id="GO:0007052">
    <property type="term" value="P:mitotic spindle organization"/>
    <property type="evidence" value="ECO:0007669"/>
    <property type="project" value="TreeGrafter"/>
</dbReference>
<evidence type="ECO:0000256" key="3">
    <source>
        <dbReference type="ARBA" id="ARBA00022741"/>
    </source>
</evidence>
<keyword evidence="3 6" id="KW-0547">Nucleotide-binding</keyword>
<evidence type="ECO:0000256" key="2">
    <source>
        <dbReference type="ARBA" id="ARBA00022490"/>
    </source>
</evidence>
<dbReference type="InterPro" id="IPR027640">
    <property type="entry name" value="Kinesin-like_fam"/>
</dbReference>
<evidence type="ECO:0000256" key="6">
    <source>
        <dbReference type="PROSITE-ProRule" id="PRU00283"/>
    </source>
</evidence>
<dbReference type="PANTHER" id="PTHR47969">
    <property type="entry name" value="CHROMOSOME-ASSOCIATED KINESIN KIF4A-RELATED"/>
    <property type="match status" value="1"/>
</dbReference>
<feature type="binding site" evidence="6">
    <location>
        <begin position="89"/>
        <end position="96"/>
    </location>
    <ligand>
        <name>ATP</name>
        <dbReference type="ChEBI" id="CHEBI:30616"/>
    </ligand>
</feature>
<protein>
    <submittedName>
        <fullName evidence="8">Kinesin</fullName>
    </submittedName>
</protein>
<sequence length="648" mass="73136">MTQNNNANIVENVHVVVRVRPFLQSEIRESPLQIKQNAIQITTTEQPRTFQFDSVLPQSATQQQVFEAAALDVVTNFTKGMNGCVLCYGQTSSGKTYTCGLNDPISDGIVYRSLYQIFHLLHDTRFELQVQFVQIYNEVLQNLLKPDEKDLVLREVSKNDFQIERLTTRTVTSLQETINVIQAGLKNRAVAPTLANCNSSRAHTILQLNLKTFHRQGHSISKLQILDLAGSERPNKSRSEGLRFQEAVAINSSLSFLGKAVSALSTGKQFVPVRCSVLTKVLSTTLMKNCRTVLIATLCPSVSAAHESVSTLQFAKSCREIVQTVRFNTFGMESGEEGAGVEKLGRQERIQLQMMCTRAGVQMKDSFELGEVEKIIESLQDQQNEKIQVELEERLQLEKLKHESKVAYYQNLVEAKKESSKTSQPPSIMTGEKPDFMSSEAYFVYQKIQELAGQVQNIQKQIQQQQEPDLCDQRDLGQILTDYGLNHTQTESLSMNFNLFEEQMESWSGNQFVKPEQTIQLSNLLKAFQRMKLFNQIQNFKSVKEEPKEFVTGPVKNQRVPIKSQKVQGALPSISAFESTQQFKQVVGAQCDTYLREAQGIIDGIKNEASKAAKYQQMEADYYQLIALSSCQMYNFGKVFEKVDGASE</sequence>
<gene>
    <name evidence="8" type="ORF">HINF_LOCUS66351</name>
    <name evidence="9" type="ORF">HINF_LOCUS8116</name>
</gene>
<dbReference type="InterPro" id="IPR027417">
    <property type="entry name" value="P-loop_NTPase"/>
</dbReference>
<name>A0AA86RII9_9EUKA</name>
<evidence type="ECO:0000313" key="9">
    <source>
        <dbReference type="EMBL" id="CAL5984471.1"/>
    </source>
</evidence>
<dbReference type="Proteomes" id="UP001642409">
    <property type="component" value="Unassembled WGS sequence"/>
</dbReference>
<dbReference type="SUPFAM" id="SSF52540">
    <property type="entry name" value="P-loop containing nucleoside triphosphate hydrolases"/>
    <property type="match status" value="1"/>
</dbReference>
<dbReference type="EMBL" id="CATOUU010001186">
    <property type="protein sequence ID" value="CAI9978706.1"/>
    <property type="molecule type" value="Genomic_DNA"/>
</dbReference>
<feature type="domain" description="Kinesin motor" evidence="7">
    <location>
        <begin position="12"/>
        <end position="321"/>
    </location>
</feature>
<evidence type="ECO:0000259" key="7">
    <source>
        <dbReference type="PROSITE" id="PS50067"/>
    </source>
</evidence>
<proteinExistence type="inferred from homology"/>
<comment type="similarity">
    <text evidence="6">Belongs to the TRAFAC class myosin-kinesin ATPase superfamily. Kinesin family.</text>
</comment>
<dbReference type="PANTHER" id="PTHR47969:SF15">
    <property type="entry name" value="CHROMOSOME-ASSOCIATED KINESIN KIF4A-RELATED"/>
    <property type="match status" value="1"/>
</dbReference>
<keyword evidence="6" id="KW-0505">Motor protein</keyword>
<dbReference type="EMBL" id="CAXDID020000017">
    <property type="protein sequence ID" value="CAL5984471.1"/>
    <property type="molecule type" value="Genomic_DNA"/>
</dbReference>
<evidence type="ECO:0000256" key="1">
    <source>
        <dbReference type="ARBA" id="ARBA00004496"/>
    </source>
</evidence>
<dbReference type="GO" id="GO:0003777">
    <property type="term" value="F:microtubule motor activity"/>
    <property type="evidence" value="ECO:0007669"/>
    <property type="project" value="InterPro"/>
</dbReference>
<dbReference type="InterPro" id="IPR036961">
    <property type="entry name" value="Kinesin_motor_dom_sf"/>
</dbReference>
<keyword evidence="5" id="KW-0175">Coiled coil</keyword>
<dbReference type="PROSITE" id="PS50067">
    <property type="entry name" value="KINESIN_MOTOR_2"/>
    <property type="match status" value="1"/>
</dbReference>
<comment type="subcellular location">
    <subcellularLocation>
        <location evidence="1">Cytoplasm</location>
    </subcellularLocation>
</comment>
<dbReference type="GO" id="GO:0007018">
    <property type="term" value="P:microtubule-based movement"/>
    <property type="evidence" value="ECO:0007669"/>
    <property type="project" value="InterPro"/>
</dbReference>
<dbReference type="AlphaFoldDB" id="A0AA86RII9"/>
<dbReference type="GO" id="GO:0005737">
    <property type="term" value="C:cytoplasm"/>
    <property type="evidence" value="ECO:0007669"/>
    <property type="project" value="UniProtKB-SubCell"/>
</dbReference>
<evidence type="ECO:0000313" key="10">
    <source>
        <dbReference type="Proteomes" id="UP001642409"/>
    </source>
</evidence>